<dbReference type="InterPro" id="IPR056777">
    <property type="entry name" value="Ycf2_N"/>
</dbReference>
<protein>
    <recommendedName>
        <fullName evidence="1">Ycf2 N-terminal domain-containing protein</fullName>
    </recommendedName>
</protein>
<dbReference type="Proteomes" id="UP000525078">
    <property type="component" value="Unassembled WGS sequence"/>
</dbReference>
<name>A0A7J6GEN9_CANSA</name>
<evidence type="ECO:0000313" key="2">
    <source>
        <dbReference type="EMBL" id="KAF4381287.1"/>
    </source>
</evidence>
<organism evidence="2 3">
    <name type="scientific">Cannabis sativa</name>
    <name type="common">Hemp</name>
    <name type="synonym">Marijuana</name>
    <dbReference type="NCBI Taxonomy" id="3483"/>
    <lineage>
        <taxon>Eukaryota</taxon>
        <taxon>Viridiplantae</taxon>
        <taxon>Streptophyta</taxon>
        <taxon>Embryophyta</taxon>
        <taxon>Tracheophyta</taxon>
        <taxon>Spermatophyta</taxon>
        <taxon>Magnoliopsida</taxon>
        <taxon>eudicotyledons</taxon>
        <taxon>Gunneridae</taxon>
        <taxon>Pentapetalae</taxon>
        <taxon>rosids</taxon>
        <taxon>fabids</taxon>
        <taxon>Rosales</taxon>
        <taxon>Cannabaceae</taxon>
        <taxon>Cannabis</taxon>
    </lineage>
</organism>
<reference evidence="2 3" key="1">
    <citation type="journal article" date="2020" name="bioRxiv">
        <title>Sequence and annotation of 42 cannabis genomes reveals extensive copy number variation in cannabinoid synthesis and pathogen resistance genes.</title>
        <authorList>
            <person name="Mckernan K.J."/>
            <person name="Helbert Y."/>
            <person name="Kane L.T."/>
            <person name="Ebling H."/>
            <person name="Zhang L."/>
            <person name="Liu B."/>
            <person name="Eaton Z."/>
            <person name="Mclaughlin S."/>
            <person name="Kingan S."/>
            <person name="Baybayan P."/>
            <person name="Concepcion G."/>
            <person name="Jordan M."/>
            <person name="Riva A."/>
            <person name="Barbazuk W."/>
            <person name="Harkins T."/>
        </authorList>
    </citation>
    <scope>NUCLEOTIDE SEQUENCE [LARGE SCALE GENOMIC DNA]</scope>
    <source>
        <strain evidence="3">cv. Jamaican Lion 4</strain>
        <tissue evidence="2">Leaf</tissue>
    </source>
</reference>
<evidence type="ECO:0000259" key="1">
    <source>
        <dbReference type="Pfam" id="PF05695"/>
    </source>
</evidence>
<evidence type="ECO:0000313" key="3">
    <source>
        <dbReference type="Proteomes" id="UP000525078"/>
    </source>
</evidence>
<feature type="domain" description="Ycf2 N-terminal" evidence="1">
    <location>
        <begin position="27"/>
        <end position="83"/>
    </location>
</feature>
<dbReference type="Pfam" id="PF05695">
    <property type="entry name" value="Ycf2"/>
    <property type="match status" value="1"/>
</dbReference>
<accession>A0A7J6GEN9</accession>
<comment type="caution">
    <text evidence="2">The sequence shown here is derived from an EMBL/GenBank/DDBJ whole genome shotgun (WGS) entry which is preliminary data.</text>
</comment>
<proteinExistence type="predicted"/>
<dbReference type="AlphaFoldDB" id="A0A7J6GEN9"/>
<dbReference type="EMBL" id="JAATIP010000062">
    <property type="protein sequence ID" value="KAF4381287.1"/>
    <property type="molecule type" value="Genomic_DNA"/>
</dbReference>
<gene>
    <name evidence="2" type="ORF">F8388_016243</name>
</gene>
<sequence length="117" mass="13890">MRSLKGQYGVAKESGLRSGKVRNGDLVSHHGDVKCLWAISNETVAGIEISFKEKDTKYLEFLFVYYMDDLIREDHDWELLDHAYGRYLMKLSLELRSHSKRRIPNIWSFFLYIIWMI</sequence>